<feature type="region of interest" description="Disordered" evidence="1">
    <location>
        <begin position="428"/>
        <end position="457"/>
    </location>
</feature>
<reference evidence="2" key="2">
    <citation type="submission" date="2020-11" db="EMBL/GenBank/DDBJ databases">
        <authorList>
            <consortium name="DOE Joint Genome Institute"/>
            <person name="Kuo A."/>
            <person name="Miyauchi S."/>
            <person name="Kiss E."/>
            <person name="Drula E."/>
            <person name="Kohler A."/>
            <person name="Sanchez-Garcia M."/>
            <person name="Andreopoulos B."/>
            <person name="Barry K.W."/>
            <person name="Bonito G."/>
            <person name="Buee M."/>
            <person name="Carver A."/>
            <person name="Chen C."/>
            <person name="Cichocki N."/>
            <person name="Clum A."/>
            <person name="Culley D."/>
            <person name="Crous P.W."/>
            <person name="Fauchery L."/>
            <person name="Girlanda M."/>
            <person name="Hayes R."/>
            <person name="Keri Z."/>
            <person name="Labutti K."/>
            <person name="Lipzen A."/>
            <person name="Lombard V."/>
            <person name="Magnuson J."/>
            <person name="Maillard F."/>
            <person name="Morin E."/>
            <person name="Murat C."/>
            <person name="Nolan M."/>
            <person name="Ohm R."/>
            <person name="Pangilinan J."/>
            <person name="Pereira M."/>
            <person name="Perotto S."/>
            <person name="Peter M."/>
            <person name="Riley R."/>
            <person name="Sitrit Y."/>
            <person name="Stielow B."/>
            <person name="Szollosi G."/>
            <person name="Zifcakova L."/>
            <person name="Stursova M."/>
            <person name="Spatafora J.W."/>
            <person name="Tedersoo L."/>
            <person name="Vaario L.-M."/>
            <person name="Yamada A."/>
            <person name="Yan M."/>
            <person name="Wang P."/>
            <person name="Xu J."/>
            <person name="Bruns T."/>
            <person name="Baldrian P."/>
            <person name="Vilgalys R."/>
            <person name="Henrissat B."/>
            <person name="Grigoriev I.V."/>
            <person name="Hibbett D."/>
            <person name="Nagy L.G."/>
            <person name="Martin F.M."/>
        </authorList>
    </citation>
    <scope>NUCLEOTIDE SEQUENCE</scope>
    <source>
        <strain evidence="2">UH-Tt-Lm1</strain>
    </source>
</reference>
<feature type="compositionally biased region" description="Polar residues" evidence="1">
    <location>
        <begin position="96"/>
        <end position="108"/>
    </location>
</feature>
<feature type="region of interest" description="Disordered" evidence="1">
    <location>
        <begin position="1"/>
        <end position="24"/>
    </location>
</feature>
<dbReference type="OrthoDB" id="3070163at2759"/>
<gene>
    <name evidence="2" type="ORF">BJ322DRAFT_1107475</name>
</gene>
<accession>A0A9P6L845</accession>
<protein>
    <submittedName>
        <fullName evidence="2">Uncharacterized protein</fullName>
    </submittedName>
</protein>
<evidence type="ECO:0000313" key="2">
    <source>
        <dbReference type="EMBL" id="KAF9787408.1"/>
    </source>
</evidence>
<feature type="region of interest" description="Disordered" evidence="1">
    <location>
        <begin position="84"/>
        <end position="115"/>
    </location>
</feature>
<dbReference type="AlphaFoldDB" id="A0A9P6L845"/>
<keyword evidence="3" id="KW-1185">Reference proteome</keyword>
<name>A0A9P6L845_9AGAM</name>
<proteinExistence type="predicted"/>
<dbReference type="Proteomes" id="UP000736335">
    <property type="component" value="Unassembled WGS sequence"/>
</dbReference>
<comment type="caution">
    <text evidence="2">The sequence shown here is derived from an EMBL/GenBank/DDBJ whole genome shotgun (WGS) entry which is preliminary data.</text>
</comment>
<evidence type="ECO:0000313" key="3">
    <source>
        <dbReference type="Proteomes" id="UP000736335"/>
    </source>
</evidence>
<dbReference type="EMBL" id="WIUZ02000005">
    <property type="protein sequence ID" value="KAF9787408.1"/>
    <property type="molecule type" value="Genomic_DNA"/>
</dbReference>
<evidence type="ECO:0000256" key="1">
    <source>
        <dbReference type="SAM" id="MobiDB-lite"/>
    </source>
</evidence>
<organism evidence="2 3">
    <name type="scientific">Thelephora terrestris</name>
    <dbReference type="NCBI Taxonomy" id="56493"/>
    <lineage>
        <taxon>Eukaryota</taxon>
        <taxon>Fungi</taxon>
        <taxon>Dikarya</taxon>
        <taxon>Basidiomycota</taxon>
        <taxon>Agaricomycotina</taxon>
        <taxon>Agaricomycetes</taxon>
        <taxon>Thelephorales</taxon>
        <taxon>Thelephoraceae</taxon>
        <taxon>Thelephora</taxon>
    </lineage>
</organism>
<sequence>MPPMNTHLKNKSTNPGAPDMTPAQRAAAGLPPLKKKAQTKDQQIAALRDELRVAQEMILNNHFNEPAAHDQRVQAALDVCCDTEPGSDPDELETVPVSSKRQAASSVHATPKSVERPCPPDLTPILISLGARGPGNKCLHAENIMGNISNVLLFEDFPLPTFLLPRMQNRKKVFPGIKDLPEHIRINFRNEFIRYVFKQTATLELPWANPEVDSLQVMYDVVYPTFPARIRHSDTVFHPTLSAIGVLHNHLAAAAIVAIQQHLTGVFRKKRLNTLDARAEYITQLFKSNQDHPIIWREYVESDIPNHPEVGGYKTTRRGVFQSEPVLQTILCHYSSGVLEPPPCEDPGIGNRPLGIIALAAATVECAHKMYSTGDFIATNQQFSSDLWGPTTEKFMDYLVKDLAEKHWNSIFSALTFFSARLTKEEAVHSHDPEEMDERVPLPLSDPPSPGPSTRSA</sequence>
<reference evidence="2" key="1">
    <citation type="journal article" date="2020" name="Nat. Commun.">
        <title>Large-scale genome sequencing of mycorrhizal fungi provides insights into the early evolution of symbiotic traits.</title>
        <authorList>
            <person name="Miyauchi S."/>
            <person name="Kiss E."/>
            <person name="Kuo A."/>
            <person name="Drula E."/>
            <person name="Kohler A."/>
            <person name="Sanchez-Garcia M."/>
            <person name="Morin E."/>
            <person name="Andreopoulos B."/>
            <person name="Barry K.W."/>
            <person name="Bonito G."/>
            <person name="Buee M."/>
            <person name="Carver A."/>
            <person name="Chen C."/>
            <person name="Cichocki N."/>
            <person name="Clum A."/>
            <person name="Culley D."/>
            <person name="Crous P.W."/>
            <person name="Fauchery L."/>
            <person name="Girlanda M."/>
            <person name="Hayes R.D."/>
            <person name="Keri Z."/>
            <person name="LaButti K."/>
            <person name="Lipzen A."/>
            <person name="Lombard V."/>
            <person name="Magnuson J."/>
            <person name="Maillard F."/>
            <person name="Murat C."/>
            <person name="Nolan M."/>
            <person name="Ohm R.A."/>
            <person name="Pangilinan J."/>
            <person name="Pereira M.F."/>
            <person name="Perotto S."/>
            <person name="Peter M."/>
            <person name="Pfister S."/>
            <person name="Riley R."/>
            <person name="Sitrit Y."/>
            <person name="Stielow J.B."/>
            <person name="Szollosi G."/>
            <person name="Zifcakova L."/>
            <person name="Stursova M."/>
            <person name="Spatafora J.W."/>
            <person name="Tedersoo L."/>
            <person name="Vaario L.M."/>
            <person name="Yamada A."/>
            <person name="Yan M."/>
            <person name="Wang P."/>
            <person name="Xu J."/>
            <person name="Bruns T."/>
            <person name="Baldrian P."/>
            <person name="Vilgalys R."/>
            <person name="Dunand C."/>
            <person name="Henrissat B."/>
            <person name="Grigoriev I.V."/>
            <person name="Hibbett D."/>
            <person name="Nagy L.G."/>
            <person name="Martin F.M."/>
        </authorList>
    </citation>
    <scope>NUCLEOTIDE SEQUENCE</scope>
    <source>
        <strain evidence="2">UH-Tt-Lm1</strain>
    </source>
</reference>